<protein>
    <recommendedName>
        <fullName evidence="3">TraB family protein</fullName>
    </recommendedName>
</protein>
<sequence length="434" mass="48616">MLGLHFALHFALHRSTTMRLFAVFIIFDLLSWSRSNAFMISSMRRKSPAESSGTIMRGGARDSADIYENKHANYILGRRRLIQSLLISSTYKSIASHAADDNSAVLTMSKPHPISSNDVMIKAICDPTVESYRKGPNSIHIVGTAHISSVSSRLSRDAVRETKPEAVFLELDLQRVSRAFRDGQINQPTTILFFRGENKEGGGTVTLESAVLAPQQLGRRSTGIFRFFEKLTVQNPVQEMYDALEDRGITPGEEFITAVEEGVNHGSVIILGDRQMDITMRRLANALVFHTDPKRLVEADRVITSKMRERIPELAQMEQEAAKRQKKEISTEELTWFVEQMKTKETTVEIMNEMRKAVPEVYQALVGERDVYMAKGMDSLFSLFLPLASSPSSRSASRSSIQTMVAVIGLGHMSGVGNELVRLGWRKFNPNECL</sequence>
<evidence type="ECO:0000313" key="2">
    <source>
        <dbReference type="Proteomes" id="UP001530293"/>
    </source>
</evidence>
<dbReference type="CDD" id="cd14726">
    <property type="entry name" value="TraB_PrgY-like"/>
    <property type="match status" value="1"/>
</dbReference>
<reference evidence="1 2" key="1">
    <citation type="submission" date="2024-10" db="EMBL/GenBank/DDBJ databases">
        <title>Updated reference genomes for cyclostephanoid diatoms.</title>
        <authorList>
            <person name="Roberts W.R."/>
            <person name="Alverson A.J."/>
        </authorList>
    </citation>
    <scope>NUCLEOTIDE SEQUENCE [LARGE SCALE GENOMIC DNA]</scope>
    <source>
        <strain evidence="1 2">AJA232-27</strain>
    </source>
</reference>
<gene>
    <name evidence="1" type="ORF">ACHAWU_001807</name>
</gene>
<dbReference type="PANTHER" id="PTHR21530:SF7">
    <property type="entry name" value="TRAB DOMAIN-CONTAINING PROTEIN"/>
    <property type="match status" value="1"/>
</dbReference>
<evidence type="ECO:0000313" key="1">
    <source>
        <dbReference type="EMBL" id="KAL3761018.1"/>
    </source>
</evidence>
<dbReference type="PANTHER" id="PTHR21530">
    <property type="entry name" value="PHEROMONE SHUTDOWN PROTEIN"/>
    <property type="match status" value="1"/>
</dbReference>
<organism evidence="1 2">
    <name type="scientific">Discostella pseudostelligera</name>
    <dbReference type="NCBI Taxonomy" id="259834"/>
    <lineage>
        <taxon>Eukaryota</taxon>
        <taxon>Sar</taxon>
        <taxon>Stramenopiles</taxon>
        <taxon>Ochrophyta</taxon>
        <taxon>Bacillariophyta</taxon>
        <taxon>Coscinodiscophyceae</taxon>
        <taxon>Thalassiosirophycidae</taxon>
        <taxon>Stephanodiscales</taxon>
        <taxon>Stephanodiscaceae</taxon>
        <taxon>Discostella</taxon>
    </lineage>
</organism>
<proteinExistence type="predicted"/>
<dbReference type="AlphaFoldDB" id="A0ABD3MDR7"/>
<name>A0ABD3MDR7_9STRA</name>
<keyword evidence="2" id="KW-1185">Reference proteome</keyword>
<comment type="caution">
    <text evidence="1">The sequence shown here is derived from an EMBL/GenBank/DDBJ whole genome shotgun (WGS) entry which is preliminary data.</text>
</comment>
<dbReference type="Proteomes" id="UP001530293">
    <property type="component" value="Unassembled WGS sequence"/>
</dbReference>
<dbReference type="EMBL" id="JALLBG020000162">
    <property type="protein sequence ID" value="KAL3761018.1"/>
    <property type="molecule type" value="Genomic_DNA"/>
</dbReference>
<evidence type="ECO:0008006" key="3">
    <source>
        <dbReference type="Google" id="ProtNLM"/>
    </source>
</evidence>
<accession>A0ABD3MDR7</accession>
<dbReference type="InterPro" id="IPR046345">
    <property type="entry name" value="TraB_PrgY-like"/>
</dbReference>